<keyword evidence="4" id="KW-0238">DNA-binding</keyword>
<accession>A0AAV5GJU2</accession>
<dbReference type="Gene3D" id="1.10.1420.10">
    <property type="match status" value="1"/>
</dbReference>
<dbReference type="InterPro" id="IPR007696">
    <property type="entry name" value="DNA_mismatch_repair_MutS_core"/>
</dbReference>
<evidence type="ECO:0000256" key="4">
    <source>
        <dbReference type="ARBA" id="ARBA00023125"/>
    </source>
</evidence>
<feature type="domain" description="DNA mismatch repair proteins mutS family" evidence="6">
    <location>
        <begin position="720"/>
        <end position="736"/>
    </location>
</feature>
<dbReference type="CDD" id="cd03281">
    <property type="entry name" value="ABC_MSH5_euk"/>
    <property type="match status" value="1"/>
</dbReference>
<feature type="compositionally biased region" description="Low complexity" evidence="5">
    <location>
        <begin position="28"/>
        <end position="43"/>
    </location>
</feature>
<keyword evidence="3" id="KW-0067">ATP-binding</keyword>
<dbReference type="PIRSF" id="PIRSF037677">
    <property type="entry name" value="DNA_mis_repair_Msh6"/>
    <property type="match status" value="1"/>
</dbReference>
<dbReference type="GO" id="GO:0006298">
    <property type="term" value="P:mismatch repair"/>
    <property type="evidence" value="ECO:0007669"/>
    <property type="project" value="InterPro"/>
</dbReference>
<feature type="region of interest" description="Disordered" evidence="5">
    <location>
        <begin position="186"/>
        <end position="228"/>
    </location>
</feature>
<dbReference type="Proteomes" id="UP001342314">
    <property type="component" value="Unassembled WGS sequence"/>
</dbReference>
<protein>
    <recommendedName>
        <fullName evidence="6">DNA mismatch repair proteins mutS family domain-containing protein</fullName>
    </recommendedName>
</protein>
<evidence type="ECO:0000259" key="6">
    <source>
        <dbReference type="PROSITE" id="PS00486"/>
    </source>
</evidence>
<reference evidence="7 8" key="1">
    <citation type="submission" date="2021-12" db="EMBL/GenBank/DDBJ databases">
        <title>High titer production of polyol ester of fatty acids by Rhodotorula paludigena BS15 towards product separation-free biomass refinery.</title>
        <authorList>
            <person name="Mano J."/>
            <person name="Ono H."/>
            <person name="Tanaka T."/>
            <person name="Naito K."/>
            <person name="Sushida H."/>
            <person name="Ike M."/>
            <person name="Tokuyasu K."/>
            <person name="Kitaoka M."/>
        </authorList>
    </citation>
    <scope>NUCLEOTIDE SEQUENCE [LARGE SCALE GENOMIC DNA]</scope>
    <source>
        <strain evidence="7 8">BS15</strain>
    </source>
</reference>
<dbReference type="InterPro" id="IPR000432">
    <property type="entry name" value="DNA_mismatch_repair_MutS_C"/>
</dbReference>
<dbReference type="GO" id="GO:0051026">
    <property type="term" value="P:chiasma assembly"/>
    <property type="evidence" value="ECO:0007669"/>
    <property type="project" value="TreeGrafter"/>
</dbReference>
<organism evidence="7 8">
    <name type="scientific">Rhodotorula paludigena</name>
    <dbReference type="NCBI Taxonomy" id="86838"/>
    <lineage>
        <taxon>Eukaryota</taxon>
        <taxon>Fungi</taxon>
        <taxon>Dikarya</taxon>
        <taxon>Basidiomycota</taxon>
        <taxon>Pucciniomycotina</taxon>
        <taxon>Microbotryomycetes</taxon>
        <taxon>Sporidiobolales</taxon>
        <taxon>Sporidiobolaceae</taxon>
        <taxon>Rhodotorula</taxon>
    </lineage>
</organism>
<keyword evidence="8" id="KW-1185">Reference proteome</keyword>
<dbReference type="InterPro" id="IPR036187">
    <property type="entry name" value="DNA_mismatch_repair_MutS_sf"/>
</dbReference>
<dbReference type="GO" id="GO:0140664">
    <property type="term" value="F:ATP-dependent DNA damage sensor activity"/>
    <property type="evidence" value="ECO:0007669"/>
    <property type="project" value="InterPro"/>
</dbReference>
<dbReference type="SUPFAM" id="SSF48334">
    <property type="entry name" value="DNA repair protein MutS, domain III"/>
    <property type="match status" value="1"/>
</dbReference>
<proteinExistence type="inferred from homology"/>
<evidence type="ECO:0000256" key="5">
    <source>
        <dbReference type="SAM" id="MobiDB-lite"/>
    </source>
</evidence>
<dbReference type="PROSITE" id="PS00486">
    <property type="entry name" value="DNA_MISMATCH_REPAIR_2"/>
    <property type="match status" value="1"/>
</dbReference>
<dbReference type="InterPro" id="IPR027417">
    <property type="entry name" value="P-loop_NTPase"/>
</dbReference>
<dbReference type="SMART" id="SM00534">
    <property type="entry name" value="MUTSac"/>
    <property type="match status" value="1"/>
</dbReference>
<dbReference type="Pfam" id="PF00488">
    <property type="entry name" value="MutS_V"/>
    <property type="match status" value="1"/>
</dbReference>
<dbReference type="Pfam" id="PF05192">
    <property type="entry name" value="MutS_III"/>
    <property type="match status" value="1"/>
</dbReference>
<feature type="region of interest" description="Disordered" evidence="5">
    <location>
        <begin position="1"/>
        <end position="59"/>
    </location>
</feature>
<dbReference type="SMART" id="SM00533">
    <property type="entry name" value="MUTSd"/>
    <property type="match status" value="1"/>
</dbReference>
<dbReference type="PANTHER" id="PTHR11361">
    <property type="entry name" value="DNA MISMATCH REPAIR PROTEIN MUTS FAMILY MEMBER"/>
    <property type="match status" value="1"/>
</dbReference>
<evidence type="ECO:0000256" key="2">
    <source>
        <dbReference type="ARBA" id="ARBA00022741"/>
    </source>
</evidence>
<evidence type="ECO:0000256" key="3">
    <source>
        <dbReference type="ARBA" id="ARBA00022840"/>
    </source>
</evidence>
<evidence type="ECO:0000313" key="8">
    <source>
        <dbReference type="Proteomes" id="UP001342314"/>
    </source>
</evidence>
<gene>
    <name evidence="7" type="ORF">Rhopal_005953-T1</name>
</gene>
<dbReference type="InterPro" id="IPR045076">
    <property type="entry name" value="MutS"/>
</dbReference>
<sequence length="950" mass="104085">MPSPLAFASSVNSDVKEKSRPRKLRWGTAEAYSAPAAPASPETSHSDDEDAEDGHDEEREHGDILAITASKGKVGCCFHEFDTGKLLFIEDQQDSTSWDLTTLIVEQLLPSTVLTASTAESTFLETLENKLASIPLPAGKSASSAASSADTDAGKVRVEYRPARDFYAGHGRLALAQLYIVENGSWTDPDPEVDDEAVDGDEEQDAYTFGRPSKRPKSSTDNLDDDRTTRNRELRIEAFLNNFAASPITLGCVGALLSHLSKVRSHAGELDGSSAEVSGLELMKLDKVMLISSDALTSLQVFEDEAHASTGSSATKEGLSLFGIVNHTRSPLGKALLRQWFIRPSLELDVIELRLDAVECFKRETNQAPVDAMRSHIKLVKNTPRLLKTLSGGNGSINDWQSLWKLTYATIMIRDAVFCLECRPNLNVLEKFLGSFDSHAFRDLGSMINNIDWEESNLKLGKVCVRSGIDASLDELRRQYNGLPSFLTEVADELAQDLPPTLAKELSVVYFPQLGYLIAIAYEPEVTDAGKYAEIGWDFQFVTEHQAYFKSDKCRDLDRHIGDLQSFVSDKEIEIAKVYEWKRPVLTEEPVCKISKGRHPLAELCVETFVPNNTSLVGGQGLVKHDSDEDKPVLGFDERSIVIVTGANFSGKSVYLKQVALITFMAHLGCFVPAEEALIGLTDRILTRISTRESITRGSSAFMIDLQQVSFALRNLTPRSLFILDEFGKGTEPNDGAGLFCGVVKHLLELGADAPRVAIATHFQRECSFASRLRCPTLTPRLATDVFLNGILARQLPVFLAHMEILIDDKGNDTASELPTPPASRSPQSDAVENVTYLYRLSPGLALLSHATSCAQLFGLAPGICARAAEVSRLVSAGSIDALALQDVDELGADERAEWEEAEEIARRLVELAVAREGADEDEQSVEAIKDKLRWVLAGASDEDVEETVA</sequence>
<dbReference type="InterPro" id="IPR017261">
    <property type="entry name" value="DNA_mismatch_repair_MutS/MSH"/>
</dbReference>
<dbReference type="AlphaFoldDB" id="A0AAV5GJU2"/>
<comment type="caution">
    <text evidence="7">The sequence shown here is derived from an EMBL/GenBank/DDBJ whole genome shotgun (WGS) entry which is preliminary data.</text>
</comment>
<dbReference type="PANTHER" id="PTHR11361:SF20">
    <property type="entry name" value="MUTS PROTEIN HOMOLOG 5"/>
    <property type="match status" value="1"/>
</dbReference>
<evidence type="ECO:0000256" key="1">
    <source>
        <dbReference type="ARBA" id="ARBA00006271"/>
    </source>
</evidence>
<comment type="similarity">
    <text evidence="1">Belongs to the DNA mismatch repair MutS family.</text>
</comment>
<evidence type="ECO:0000313" key="7">
    <source>
        <dbReference type="EMBL" id="GJN92911.1"/>
    </source>
</evidence>
<dbReference type="GO" id="GO:0005634">
    <property type="term" value="C:nucleus"/>
    <property type="evidence" value="ECO:0007669"/>
    <property type="project" value="TreeGrafter"/>
</dbReference>
<dbReference type="GO" id="GO:0005524">
    <property type="term" value="F:ATP binding"/>
    <property type="evidence" value="ECO:0007669"/>
    <property type="project" value="UniProtKB-KW"/>
</dbReference>
<dbReference type="EMBL" id="BQKY01000012">
    <property type="protein sequence ID" value="GJN92911.1"/>
    <property type="molecule type" value="Genomic_DNA"/>
</dbReference>
<keyword evidence="2" id="KW-0547">Nucleotide-binding</keyword>
<feature type="compositionally biased region" description="Acidic residues" evidence="5">
    <location>
        <begin position="189"/>
        <end position="205"/>
    </location>
</feature>
<dbReference type="GO" id="GO:0030983">
    <property type="term" value="F:mismatched DNA binding"/>
    <property type="evidence" value="ECO:0007669"/>
    <property type="project" value="InterPro"/>
</dbReference>
<name>A0AAV5GJU2_9BASI</name>
<dbReference type="Gene3D" id="3.40.50.300">
    <property type="entry name" value="P-loop containing nucleotide triphosphate hydrolases"/>
    <property type="match status" value="1"/>
</dbReference>
<dbReference type="SUPFAM" id="SSF52540">
    <property type="entry name" value="P-loop containing nucleoside triphosphate hydrolases"/>
    <property type="match status" value="1"/>
</dbReference>